<dbReference type="AlphaFoldDB" id="A0A9X3ENW9"/>
<proteinExistence type="predicted"/>
<comment type="caution">
    <text evidence="1">The sequence shown here is derived from an EMBL/GenBank/DDBJ whole genome shotgun (WGS) entry which is preliminary data.</text>
</comment>
<dbReference type="InterPro" id="IPR036709">
    <property type="entry name" value="Autotransporte_beta_dom_sf"/>
</dbReference>
<accession>A0A9X3ENW9</accession>
<evidence type="ECO:0000313" key="2">
    <source>
        <dbReference type="Proteomes" id="UP001150924"/>
    </source>
</evidence>
<reference evidence="1" key="1">
    <citation type="submission" date="2022-11" db="EMBL/GenBank/DDBJ databases">
        <title>Minimal conservation of predation-associated metabolite biosynthetic gene clusters underscores biosynthetic potential of Myxococcota including descriptions for ten novel species: Archangium lansinium sp. nov., Myxococcus landrumus sp. nov., Nannocystis bai.</title>
        <authorList>
            <person name="Ahearne A."/>
            <person name="Stevens C."/>
            <person name="Phillips K."/>
        </authorList>
    </citation>
    <scope>NUCLEOTIDE SEQUENCE</scope>
    <source>
        <strain evidence="1">Na p29</strain>
    </source>
</reference>
<protein>
    <submittedName>
        <fullName evidence="1">Uncharacterized protein</fullName>
    </submittedName>
</protein>
<dbReference type="Proteomes" id="UP001150924">
    <property type="component" value="Unassembled WGS sequence"/>
</dbReference>
<sequence>MIGLGLCALLTATSGLPGAETTPAAERAVRRVRFAEAAVFDVVGGGSHARAWAAAVSGGYPWLGARGQVGVGPRALTVGADLEMARFRRFRPAAVLALRWVDRQRLRVTGELLLGWLIQTGELARRGPNAELRIRMAFPTGRVAPYVMLGTSHTLLTDRTTVITAAGTSRDLSFRHEWLPRATIGLAVAITREVGLELGVDLAWYDAPSQTPSIPGFHLGLAFGGGAR</sequence>
<gene>
    <name evidence="1" type="ORF">OV079_18890</name>
</gene>
<dbReference type="EMBL" id="JAPNKE010000002">
    <property type="protein sequence ID" value="MCY1007577.1"/>
    <property type="molecule type" value="Genomic_DNA"/>
</dbReference>
<evidence type="ECO:0000313" key="1">
    <source>
        <dbReference type="EMBL" id="MCY1007577.1"/>
    </source>
</evidence>
<organism evidence="1 2">
    <name type="scientific">Nannocystis pusilla</name>
    <dbReference type="NCBI Taxonomy" id="889268"/>
    <lineage>
        <taxon>Bacteria</taxon>
        <taxon>Pseudomonadati</taxon>
        <taxon>Myxococcota</taxon>
        <taxon>Polyangia</taxon>
        <taxon>Nannocystales</taxon>
        <taxon>Nannocystaceae</taxon>
        <taxon>Nannocystis</taxon>
    </lineage>
</organism>
<dbReference type="SUPFAM" id="SSF103515">
    <property type="entry name" value="Autotransporter"/>
    <property type="match status" value="1"/>
</dbReference>
<keyword evidence="2" id="KW-1185">Reference proteome</keyword>
<dbReference type="Gene3D" id="2.40.160.20">
    <property type="match status" value="1"/>
</dbReference>
<dbReference type="RefSeq" id="WP_267770213.1">
    <property type="nucleotide sequence ID" value="NZ_JAPNKE010000002.1"/>
</dbReference>
<name>A0A9X3ENW9_9BACT</name>